<feature type="domain" description="FAD-binding" evidence="3">
    <location>
        <begin position="5"/>
        <end position="334"/>
    </location>
</feature>
<reference evidence="4 5" key="1">
    <citation type="submission" date="2018-05" db="EMBL/GenBank/DDBJ databases">
        <title>Pararhodobacter marina sp. nov., isolated from deep-sea water of the Indian Ocean.</title>
        <authorList>
            <person name="Lai Q.Sr."/>
            <person name="Liu X."/>
            <person name="Shao Z."/>
        </authorList>
    </citation>
    <scope>NUCLEOTIDE SEQUENCE [LARGE SCALE GENOMIC DNA]</scope>
    <source>
        <strain evidence="4 5">CIC4N-9</strain>
    </source>
</reference>
<dbReference type="PANTHER" id="PTHR13789:SF309">
    <property type="entry name" value="PUTATIVE (AFU_ORTHOLOGUE AFUA_6G14510)-RELATED"/>
    <property type="match status" value="1"/>
</dbReference>
<dbReference type="Proteomes" id="UP000244940">
    <property type="component" value="Unassembled WGS sequence"/>
</dbReference>
<dbReference type="Gene3D" id="3.30.9.10">
    <property type="entry name" value="D-Amino Acid Oxidase, subunit A, domain 2"/>
    <property type="match status" value="1"/>
</dbReference>
<dbReference type="GeneID" id="94364814"/>
<dbReference type="Pfam" id="PF01494">
    <property type="entry name" value="FAD_binding_3"/>
    <property type="match status" value="1"/>
</dbReference>
<comment type="caution">
    <text evidence="4">The sequence shown here is derived from an EMBL/GenBank/DDBJ whole genome shotgun (WGS) entry which is preliminary data.</text>
</comment>
<gene>
    <name evidence="4" type="ORF">C4N9_07925</name>
</gene>
<sequence length="392" mass="41931">MTGLDIIIIGAGIAGCSAAIALTQAGHRVRVLEKQTEWRFQSSGIFVYSNGLETLDDLGLLDDILATGFAVDGGENAYFDHHGTPLTTTHYPTARNGRVPAILGIKRAELHRVLSQRMDALGVQVTLGAEVTALDPAGGMTLADGTELRADLILGADGVRSWTRAQLAPGVEPRYTGFGIWRSVHERPADLTQKIMMMGPAKRFGIMPISDDRLYTFGTVAHPKGRHIDPTDWPGAMRAALAEFDGPAAPFLSELNDDSEILFTAVDEVVMPLPWHRDRVLLIGDAAHASTPFMGQGGAMAMQDALVLARILGAGDDLETALATFGTLRLPVCQFVQDVSRAVGEAGADEDLASLPQRHEQLRATAQDAVDGFYARLRAMNAEADAKIAALA</sequence>
<evidence type="ECO:0000256" key="1">
    <source>
        <dbReference type="ARBA" id="ARBA00023002"/>
    </source>
</evidence>
<accession>A0A2U2CCU7</accession>
<proteinExistence type="predicted"/>
<dbReference type="GO" id="GO:0071949">
    <property type="term" value="F:FAD binding"/>
    <property type="evidence" value="ECO:0007669"/>
    <property type="project" value="InterPro"/>
</dbReference>
<dbReference type="SUPFAM" id="SSF51905">
    <property type="entry name" value="FAD/NAD(P)-binding domain"/>
    <property type="match status" value="1"/>
</dbReference>
<evidence type="ECO:0000256" key="2">
    <source>
        <dbReference type="ARBA" id="ARBA00023033"/>
    </source>
</evidence>
<dbReference type="EMBL" id="QEYD01000004">
    <property type="protein sequence ID" value="PWE29661.1"/>
    <property type="molecule type" value="Genomic_DNA"/>
</dbReference>
<dbReference type="PRINTS" id="PR00420">
    <property type="entry name" value="RNGMNOXGNASE"/>
</dbReference>
<dbReference type="RefSeq" id="WP_109532774.1">
    <property type="nucleotide sequence ID" value="NZ_QEYD01000004.1"/>
</dbReference>
<evidence type="ECO:0000259" key="3">
    <source>
        <dbReference type="Pfam" id="PF01494"/>
    </source>
</evidence>
<dbReference type="InterPro" id="IPR002938">
    <property type="entry name" value="FAD-bd"/>
</dbReference>
<dbReference type="InterPro" id="IPR036188">
    <property type="entry name" value="FAD/NAD-bd_sf"/>
</dbReference>
<dbReference type="PANTHER" id="PTHR13789">
    <property type="entry name" value="MONOOXYGENASE"/>
    <property type="match status" value="1"/>
</dbReference>
<dbReference type="AlphaFoldDB" id="A0A2U2CCU7"/>
<dbReference type="GO" id="GO:0004497">
    <property type="term" value="F:monooxygenase activity"/>
    <property type="evidence" value="ECO:0007669"/>
    <property type="project" value="UniProtKB-KW"/>
</dbReference>
<organism evidence="4 5">
    <name type="scientific">Pararhodobacter marinus</name>
    <dbReference type="NCBI Taxonomy" id="2184063"/>
    <lineage>
        <taxon>Bacteria</taxon>
        <taxon>Pseudomonadati</taxon>
        <taxon>Pseudomonadota</taxon>
        <taxon>Alphaproteobacteria</taxon>
        <taxon>Rhodobacterales</taxon>
        <taxon>Paracoccaceae</taxon>
        <taxon>Pararhodobacter</taxon>
    </lineage>
</organism>
<dbReference type="Gene3D" id="3.50.50.60">
    <property type="entry name" value="FAD/NAD(P)-binding domain"/>
    <property type="match status" value="1"/>
</dbReference>
<name>A0A2U2CCU7_9RHOB</name>
<evidence type="ECO:0000313" key="4">
    <source>
        <dbReference type="EMBL" id="PWE29661.1"/>
    </source>
</evidence>
<evidence type="ECO:0000313" key="5">
    <source>
        <dbReference type="Proteomes" id="UP000244940"/>
    </source>
</evidence>
<protein>
    <submittedName>
        <fullName evidence="4">Monooxygenase</fullName>
    </submittedName>
</protein>
<keyword evidence="1" id="KW-0560">Oxidoreductase</keyword>
<keyword evidence="2 4" id="KW-0503">Monooxygenase</keyword>
<keyword evidence="5" id="KW-1185">Reference proteome</keyword>
<dbReference type="InterPro" id="IPR050493">
    <property type="entry name" value="FAD-dep_Monooxygenase_BioMet"/>
</dbReference>
<dbReference type="OrthoDB" id="4230779at2"/>